<evidence type="ECO:0000313" key="3">
    <source>
        <dbReference type="EMBL" id="MSE08125.1"/>
    </source>
</evidence>
<dbReference type="EMBL" id="WKKX01000175">
    <property type="protein sequence ID" value="MSE08125.1"/>
    <property type="molecule type" value="Genomic_DNA"/>
</dbReference>
<accession>A0A6A8LQ20</accession>
<dbReference type="AlphaFoldDB" id="A0A6A8LQ20"/>
<organism evidence="2 4">
    <name type="scientific">Ligilactobacillus salivarius</name>
    <dbReference type="NCBI Taxonomy" id="1624"/>
    <lineage>
        <taxon>Bacteria</taxon>
        <taxon>Bacillati</taxon>
        <taxon>Bacillota</taxon>
        <taxon>Bacilli</taxon>
        <taxon>Lactobacillales</taxon>
        <taxon>Lactobacillaceae</taxon>
        <taxon>Ligilactobacillus</taxon>
    </lineage>
</organism>
<sequence>MTMDRITLKSSMELDGIEAMKQCFISNLGVAILLNFVVQKELGQQLVALPCGIDGQTIDICYSYHQNKGITEPMKLMMQLLSQKLHVSTT</sequence>
<evidence type="ECO:0000259" key="1">
    <source>
        <dbReference type="Pfam" id="PF03466"/>
    </source>
</evidence>
<name>A0A6A8LQ20_9LACO</name>
<dbReference type="Proteomes" id="UP000437575">
    <property type="component" value="Unassembled WGS sequence"/>
</dbReference>
<dbReference type="CDD" id="cd05466">
    <property type="entry name" value="PBP2_LTTR_substrate"/>
    <property type="match status" value="1"/>
</dbReference>
<dbReference type="Pfam" id="PF03466">
    <property type="entry name" value="LysR_substrate"/>
    <property type="match status" value="1"/>
</dbReference>
<comment type="caution">
    <text evidence="2">The sequence shown here is derived from an EMBL/GenBank/DDBJ whole genome shotgun (WGS) entry which is preliminary data.</text>
</comment>
<dbReference type="SUPFAM" id="SSF53850">
    <property type="entry name" value="Periplasmic binding protein-like II"/>
    <property type="match status" value="1"/>
</dbReference>
<dbReference type="Gene3D" id="3.40.190.290">
    <property type="match status" value="1"/>
</dbReference>
<dbReference type="EMBL" id="WKKZ01000192">
    <property type="protein sequence ID" value="MSE05303.1"/>
    <property type="molecule type" value="Genomic_DNA"/>
</dbReference>
<proteinExistence type="predicted"/>
<dbReference type="Proteomes" id="UP000467635">
    <property type="component" value="Unassembled WGS sequence"/>
</dbReference>
<evidence type="ECO:0000313" key="4">
    <source>
        <dbReference type="Proteomes" id="UP000437575"/>
    </source>
</evidence>
<protein>
    <recommendedName>
        <fullName evidence="1">LysR substrate-binding domain-containing protein</fullName>
    </recommendedName>
</protein>
<evidence type="ECO:0000313" key="2">
    <source>
        <dbReference type="EMBL" id="MSE05303.1"/>
    </source>
</evidence>
<reference evidence="4 5" key="1">
    <citation type="submission" date="2019-11" db="EMBL/GenBank/DDBJ databases">
        <title>Draft Genome Sequence of Plant Growth-Promoting Rhizosphere-Associated Bacteria.</title>
        <authorList>
            <person name="Vasilyev I.Y."/>
            <person name="Radchenko V."/>
            <person name="Ilnitskaya E.V."/>
        </authorList>
    </citation>
    <scope>NUCLEOTIDE SEQUENCE [LARGE SCALE GENOMIC DNA]</scope>
    <source>
        <strain evidence="3 5">VRA_01-1sq_f</strain>
        <strain evidence="2 4">VRA_1sq_f</strain>
    </source>
</reference>
<dbReference type="InterPro" id="IPR005119">
    <property type="entry name" value="LysR_subst-bd"/>
</dbReference>
<gene>
    <name evidence="3" type="ORF">GKC33_05160</name>
    <name evidence="2" type="ORF">GKC34_05580</name>
</gene>
<feature type="domain" description="LysR substrate-binding" evidence="1">
    <location>
        <begin position="5"/>
        <end position="84"/>
    </location>
</feature>
<dbReference type="RefSeq" id="WP_049163746.1">
    <property type="nucleotide sequence ID" value="NZ_JBKZBL010000024.1"/>
</dbReference>
<evidence type="ECO:0000313" key="5">
    <source>
        <dbReference type="Proteomes" id="UP000467635"/>
    </source>
</evidence>